<dbReference type="RefSeq" id="WP_207338864.1">
    <property type="nucleotide sequence ID" value="NZ_JAFMYU010000056.1"/>
</dbReference>
<evidence type="ECO:0000313" key="3">
    <source>
        <dbReference type="EMBL" id="MBO0934907.1"/>
    </source>
</evidence>
<dbReference type="InterPro" id="IPR038717">
    <property type="entry name" value="Tc1-like_DDE_dom"/>
</dbReference>
<feature type="non-terminal residue" evidence="3">
    <location>
        <position position="331"/>
    </location>
</feature>
<dbReference type="EMBL" id="JAFMYU010000056">
    <property type="protein sequence ID" value="MBO0934907.1"/>
    <property type="molecule type" value="Genomic_DNA"/>
</dbReference>
<gene>
    <name evidence="3" type="ORF">J2I48_28110</name>
</gene>
<reference evidence="3 4" key="1">
    <citation type="submission" date="2021-03" db="EMBL/GenBank/DDBJ databases">
        <title>Fibrella sp. HMF5036 genome sequencing and assembly.</title>
        <authorList>
            <person name="Kang H."/>
            <person name="Kim H."/>
            <person name="Bae S."/>
            <person name="Joh K."/>
        </authorList>
    </citation>
    <scope>NUCLEOTIDE SEQUENCE [LARGE SCALE GENOMIC DNA]</scope>
    <source>
        <strain evidence="3 4">HMF5036</strain>
    </source>
</reference>
<dbReference type="SUPFAM" id="SSF53098">
    <property type="entry name" value="Ribonuclease H-like"/>
    <property type="match status" value="1"/>
</dbReference>
<organism evidence="3 4">
    <name type="scientific">Fibrella aquatilis</name>
    <dbReference type="NCBI Taxonomy" id="2817059"/>
    <lineage>
        <taxon>Bacteria</taxon>
        <taxon>Pseudomonadati</taxon>
        <taxon>Bacteroidota</taxon>
        <taxon>Cytophagia</taxon>
        <taxon>Cytophagales</taxon>
        <taxon>Spirosomataceae</taxon>
        <taxon>Fibrella</taxon>
    </lineage>
</organism>
<dbReference type="NCBIfam" id="NF033545">
    <property type="entry name" value="transpos_IS630"/>
    <property type="match status" value="1"/>
</dbReference>
<evidence type="ECO:0000313" key="4">
    <source>
        <dbReference type="Proteomes" id="UP000664795"/>
    </source>
</evidence>
<keyword evidence="4" id="KW-1185">Reference proteome</keyword>
<dbReference type="AlphaFoldDB" id="A0A939GE56"/>
<sequence>LVQLDDTTRQHLRQLQRTEAAKRDYVKITTILLLDQGFEPDQIEQMLGIDHTTVYRYAQSFRALGSVNYLGEAYRGWWGQLDSSQLAQLQAELRRGFFTSAAMVANWIHQQWGIRFHPQAVVKLLNRLGFSYKKTTLVSSKADPSQQTRFVAELEQHMAQLPADEVVYFADAVHPQHNTRPAYGWIERGVVRAVDCNCCRYRLNINAVLNAQDPCDVVSWEGKTINSASTIELLAKLLAHRSAARVIHVYCDSARYYVSKEVRAWLLDKPIVLHHLPTYSPNLNLIERLWKFMRQKVIDSTWYPTLGAFRSGVLGFLSQLGEHRAVLERLM</sequence>
<dbReference type="InterPro" id="IPR012337">
    <property type="entry name" value="RNaseH-like_sf"/>
</dbReference>
<dbReference type="Proteomes" id="UP000664795">
    <property type="component" value="Unassembled WGS sequence"/>
</dbReference>
<dbReference type="SUPFAM" id="SSF46689">
    <property type="entry name" value="Homeodomain-like"/>
    <property type="match status" value="1"/>
</dbReference>
<feature type="non-terminal residue" evidence="3">
    <location>
        <position position="1"/>
    </location>
</feature>
<evidence type="ECO:0000259" key="2">
    <source>
        <dbReference type="Pfam" id="PF13592"/>
    </source>
</evidence>
<proteinExistence type="predicted"/>
<dbReference type="Pfam" id="PF13358">
    <property type="entry name" value="DDE_3"/>
    <property type="match status" value="1"/>
</dbReference>
<dbReference type="InterPro" id="IPR025959">
    <property type="entry name" value="Winged_HTH_dom"/>
</dbReference>
<feature type="domain" description="Winged helix-turn helix" evidence="2">
    <location>
        <begin position="101"/>
        <end position="153"/>
    </location>
</feature>
<dbReference type="Gene3D" id="3.30.420.10">
    <property type="entry name" value="Ribonuclease H-like superfamily/Ribonuclease H"/>
    <property type="match status" value="1"/>
</dbReference>
<dbReference type="InterPro" id="IPR036397">
    <property type="entry name" value="RNaseH_sf"/>
</dbReference>
<dbReference type="InterPro" id="IPR047655">
    <property type="entry name" value="Transpos_IS630-like"/>
</dbReference>
<dbReference type="GO" id="GO:0003676">
    <property type="term" value="F:nucleic acid binding"/>
    <property type="evidence" value="ECO:0007669"/>
    <property type="project" value="InterPro"/>
</dbReference>
<evidence type="ECO:0000259" key="1">
    <source>
        <dbReference type="Pfam" id="PF13358"/>
    </source>
</evidence>
<dbReference type="InterPro" id="IPR009057">
    <property type="entry name" value="Homeodomain-like_sf"/>
</dbReference>
<feature type="domain" description="Tc1-like transposase DDE" evidence="1">
    <location>
        <begin position="167"/>
        <end position="301"/>
    </location>
</feature>
<protein>
    <submittedName>
        <fullName evidence="3">IS630 family transposase</fullName>
    </submittedName>
</protein>
<dbReference type="Pfam" id="PF13592">
    <property type="entry name" value="HTH_33"/>
    <property type="match status" value="1"/>
</dbReference>
<name>A0A939GE56_9BACT</name>
<accession>A0A939GE56</accession>
<comment type="caution">
    <text evidence="3">The sequence shown here is derived from an EMBL/GenBank/DDBJ whole genome shotgun (WGS) entry which is preliminary data.</text>
</comment>